<dbReference type="AlphaFoldDB" id="A0A9W6GXJ2"/>
<dbReference type="Gene3D" id="1.10.287.1490">
    <property type="match status" value="1"/>
</dbReference>
<keyword evidence="4" id="KW-1185">Reference proteome</keyword>
<dbReference type="PANTHER" id="PTHR32309:SF13">
    <property type="entry name" value="FERRIC ENTEROBACTIN TRANSPORT PROTEIN FEPE"/>
    <property type="match status" value="1"/>
</dbReference>
<feature type="coiled-coil region" evidence="1">
    <location>
        <begin position="120"/>
        <end position="154"/>
    </location>
</feature>
<dbReference type="RefSeq" id="WP_281805206.1">
    <property type="nucleotide sequence ID" value="NZ_BSEC01000001.1"/>
</dbReference>
<name>A0A9W6GXJ2_9HYPH</name>
<dbReference type="InterPro" id="IPR050445">
    <property type="entry name" value="Bact_polysacc_biosynth/exp"/>
</dbReference>
<feature type="coiled-coil region" evidence="1">
    <location>
        <begin position="185"/>
        <end position="243"/>
    </location>
</feature>
<evidence type="ECO:0000256" key="1">
    <source>
        <dbReference type="SAM" id="Coils"/>
    </source>
</evidence>
<dbReference type="GO" id="GO:0004713">
    <property type="term" value="F:protein tyrosine kinase activity"/>
    <property type="evidence" value="ECO:0007669"/>
    <property type="project" value="TreeGrafter"/>
</dbReference>
<dbReference type="PANTHER" id="PTHR32309">
    <property type="entry name" value="TYROSINE-PROTEIN KINASE"/>
    <property type="match status" value="1"/>
</dbReference>
<reference evidence="3" key="1">
    <citation type="journal article" date="2023" name="Int. J. Syst. Evol. Microbiol.">
        <title>Methylocystis iwaonis sp. nov., a type II methane-oxidizing bacterium from surface soil of a rice paddy field in Japan, and emended description of the genus Methylocystis (ex Whittenbury et al. 1970) Bowman et al. 1993.</title>
        <authorList>
            <person name="Kaise H."/>
            <person name="Sawadogo J.B."/>
            <person name="Alam M.S."/>
            <person name="Ueno C."/>
            <person name="Dianou D."/>
            <person name="Shinjo R."/>
            <person name="Asakawa S."/>
        </authorList>
    </citation>
    <scope>NUCLEOTIDE SEQUENCE</scope>
    <source>
        <strain evidence="3">LMG27198</strain>
    </source>
</reference>
<proteinExistence type="predicted"/>
<evidence type="ECO:0000256" key="2">
    <source>
        <dbReference type="SAM" id="Phobius"/>
    </source>
</evidence>
<evidence type="ECO:0000313" key="4">
    <source>
        <dbReference type="Proteomes" id="UP001144323"/>
    </source>
</evidence>
<keyword evidence="2" id="KW-0812">Transmembrane</keyword>
<sequence>MGRRFIERLVSPERGAVENSETFLFQQLSERREALSAAEQAFANYKTENADKLPALYSTNVTRLAAMQQKLEEKAMELATADAVFNDLRARLSSLNPVVGKLEESIVHLSGELASLRARYTDEHTEVRAVERKLKRLEEERANLLKAATAINNIDMDRLWNMAAGAVVNGEQKTTPLLLSQMQRLQEAEGRRSTLHNEVEQLRRGVDELRDGISTFAPIEQQLQKLERAVAAAREMHDLLAKRYEMARLTGSLGRYESPERIKVIDSPQEPTTPVTPGRVIFMLAGLVGGLVLGAGLAVAFEILDPRLRRQDDLEAASGLPVIALVPKAGGYVA</sequence>
<keyword evidence="2" id="KW-0472">Membrane</keyword>
<evidence type="ECO:0000313" key="3">
    <source>
        <dbReference type="EMBL" id="GLI94918.1"/>
    </source>
</evidence>
<comment type="caution">
    <text evidence="3">The sequence shown here is derived from an EMBL/GenBank/DDBJ whole genome shotgun (WGS) entry which is preliminary data.</text>
</comment>
<keyword evidence="1" id="KW-0175">Coiled coil</keyword>
<protein>
    <recommendedName>
        <fullName evidence="5">Tyrosine kinase G-rich domain-containing protein</fullName>
    </recommendedName>
</protein>
<evidence type="ECO:0008006" key="5">
    <source>
        <dbReference type="Google" id="ProtNLM"/>
    </source>
</evidence>
<feature type="transmembrane region" description="Helical" evidence="2">
    <location>
        <begin position="280"/>
        <end position="301"/>
    </location>
</feature>
<dbReference type="Proteomes" id="UP001144323">
    <property type="component" value="Unassembled WGS sequence"/>
</dbReference>
<accession>A0A9W6GXJ2</accession>
<gene>
    <name evidence="3" type="ORF">LMG27198_39100</name>
</gene>
<organism evidence="3 4">
    <name type="scientific">Methylocystis echinoides</name>
    <dbReference type="NCBI Taxonomy" id="29468"/>
    <lineage>
        <taxon>Bacteria</taxon>
        <taxon>Pseudomonadati</taxon>
        <taxon>Pseudomonadota</taxon>
        <taxon>Alphaproteobacteria</taxon>
        <taxon>Hyphomicrobiales</taxon>
        <taxon>Methylocystaceae</taxon>
        <taxon>Methylocystis</taxon>
    </lineage>
</organism>
<dbReference type="GO" id="GO:0005886">
    <property type="term" value="C:plasma membrane"/>
    <property type="evidence" value="ECO:0007669"/>
    <property type="project" value="TreeGrafter"/>
</dbReference>
<keyword evidence="2" id="KW-1133">Transmembrane helix</keyword>
<dbReference type="EMBL" id="BSEC01000001">
    <property type="protein sequence ID" value="GLI94918.1"/>
    <property type="molecule type" value="Genomic_DNA"/>
</dbReference>